<evidence type="ECO:0000256" key="4">
    <source>
        <dbReference type="ARBA" id="ARBA00022679"/>
    </source>
</evidence>
<feature type="region of interest" description="Disordered" evidence="7">
    <location>
        <begin position="476"/>
        <end position="496"/>
    </location>
</feature>
<evidence type="ECO:0000256" key="6">
    <source>
        <dbReference type="ARBA" id="ARBA00023136"/>
    </source>
</evidence>
<evidence type="ECO:0000256" key="1">
    <source>
        <dbReference type="ARBA" id="ARBA00004202"/>
    </source>
</evidence>
<evidence type="ECO:0000256" key="5">
    <source>
        <dbReference type="ARBA" id="ARBA00022944"/>
    </source>
</evidence>
<dbReference type="SUPFAM" id="SSF53756">
    <property type="entry name" value="UDP-Glycosyltransferase/glycogen phosphorylase"/>
    <property type="match status" value="1"/>
</dbReference>
<evidence type="ECO:0000256" key="7">
    <source>
        <dbReference type="SAM" id="MobiDB-lite"/>
    </source>
</evidence>
<keyword evidence="4 9" id="KW-0808">Transferase</keyword>
<dbReference type="Pfam" id="PF04464">
    <property type="entry name" value="Glyphos_transf"/>
    <property type="match status" value="1"/>
</dbReference>
<keyword evidence="5" id="KW-0777">Teichoic acid biosynthesis</keyword>
<dbReference type="InterPro" id="IPR007554">
    <property type="entry name" value="Glycerophosphate_synth"/>
</dbReference>
<dbReference type="Pfam" id="PF00535">
    <property type="entry name" value="Glycos_transf_2"/>
    <property type="match status" value="1"/>
</dbReference>
<dbReference type="Proteomes" id="UP000468735">
    <property type="component" value="Unassembled WGS sequence"/>
</dbReference>
<dbReference type="GO" id="GO:0019350">
    <property type="term" value="P:teichoic acid biosynthetic process"/>
    <property type="evidence" value="ECO:0007669"/>
    <property type="project" value="UniProtKB-KW"/>
</dbReference>
<accession>A0A6H9YTZ8</accession>
<keyword evidence="3" id="KW-1003">Cell membrane</keyword>
<evidence type="ECO:0000259" key="8">
    <source>
        <dbReference type="Pfam" id="PF00535"/>
    </source>
</evidence>
<dbReference type="InterPro" id="IPR029044">
    <property type="entry name" value="Nucleotide-diphossugar_trans"/>
</dbReference>
<evidence type="ECO:0000313" key="9">
    <source>
        <dbReference type="EMBL" id="KAB2351754.1"/>
    </source>
</evidence>
<keyword evidence="6" id="KW-0472">Membrane</keyword>
<dbReference type="SUPFAM" id="SSF53448">
    <property type="entry name" value="Nucleotide-diphospho-sugar transferases"/>
    <property type="match status" value="1"/>
</dbReference>
<name>A0A6H9YTZ8_9ACTN</name>
<comment type="subcellular location">
    <subcellularLocation>
        <location evidence="1">Cell membrane</location>
        <topology evidence="1">Peripheral membrane protein</topology>
    </subcellularLocation>
</comment>
<reference evidence="9 10" key="1">
    <citation type="submission" date="2019-09" db="EMBL/GenBank/DDBJ databases">
        <title>Actinomadura physcomitrii sp. nov., a novel actinomycete isolated from moss [Physcomitrium sphaericum (Ludw) Fuernr].</title>
        <authorList>
            <person name="Zhuang X."/>
            <person name="Liu C."/>
        </authorList>
    </citation>
    <scope>NUCLEOTIDE SEQUENCE [LARGE SCALE GENOMIC DNA]</scope>
    <source>
        <strain evidence="9 10">HMC1</strain>
    </source>
</reference>
<dbReference type="AlphaFoldDB" id="A0A6H9YTZ8"/>
<dbReference type="OrthoDB" id="3183633at2"/>
<dbReference type="RefSeq" id="WP_151558810.1">
    <property type="nucleotide sequence ID" value="NZ_WBMT01000002.1"/>
</dbReference>
<comment type="similarity">
    <text evidence="2">Belongs to the CDP-glycerol glycerophosphotransferase family.</text>
</comment>
<evidence type="ECO:0000256" key="2">
    <source>
        <dbReference type="ARBA" id="ARBA00010488"/>
    </source>
</evidence>
<dbReference type="InterPro" id="IPR051612">
    <property type="entry name" value="Teichoic_Acid_Biosynth"/>
</dbReference>
<dbReference type="InterPro" id="IPR043148">
    <property type="entry name" value="TagF_C"/>
</dbReference>
<comment type="caution">
    <text evidence="9">The sequence shown here is derived from an EMBL/GenBank/DDBJ whole genome shotgun (WGS) entry which is preliminary data.</text>
</comment>
<keyword evidence="10" id="KW-1185">Reference proteome</keyword>
<sequence length="1182" mass="131950">MTRPVISIVVPFHNEEAHLAECLESLARQTLRRLEVIMVDDGSTDAGAVIAKTMAGRDGRFVLVQQENAGVGAARNAGVRRARAEYLAFVDAHDVVVHNAYDLLVESLRKTGSDLACGNVLRMESGRTFPSRAHREAFECPAQRTHITRCTALLRDRRVWNKVYRRSFWDEHGLSFARGRHVDAPVSVRAHVLASAVDVLDTAVYSWRKPASIPGERRDEPRDLEERMAVVTEVCDVLAAHAPKLSRTYHRQVFGKELELLVKALPKVPEADQARLLDLGVRFVERADRRAIAQLDAFDRLWAHLLGRRMLAELLEVMAPHRKAEYVNAPVTRQGWIRPRWYARYPYFEDRARGVPRAVYDVTGELEFRGRVDTVEWRGDRLLVGGFACIGRLDVASAGDARIKLWLQDARGGGRVELAADRVRRPDVTAELNHPFVCYDWAGFAVEIEPSLLTRRCRQSGEWELHAEVVVAGTKRSGRVGSPPGQQTAWLPSRQEDRQRKGAVWIQPVAGPEGFAVRVKPLKALVTGHRRVGTALELDGWTSAAWEAAGEVAGEGARPRVVATSRQADLKVSGDIEVAERAGGRRGFRAVLPLEEMVSLQSKTAPGSIGEWEITLTGGAGRLKPALAVEVPERRYPVGAQEVALTRTRYGNLLGLVRPCAPVVTEIGWSDEGRIRLAGDFAGEGARPASLIVRHNRAAEEYTVPLEWAGRRFTAAFAPEAMPALGSARPMTPGTWQLFAVTGEPEDGDAEVAVLLERAVISELPEARTVGAHEVSLLAYAGGSLHVRVRLALAEDERGAHAQERLKTADYPRLRATPLRDLAVFDSYMARQYSCNPRAVYEELVRQGTDLECVWVSRDGQFTAPHGARTVLVGTRDHYEALARARYIVGNEAQWPWFVKRPDQTYVQCWHGTPLKKLSLDVPALPHLRQATLEWVEREVPRWDVLVSPNPFTSPIMRQAYRYQGEILESGYPRNDLLSRPEGPEIAAEVRRRLGIPADKRIILYVPTWRDDLYFARGRRAFELALDLGEARAALGHDHVLLLRTHYLVTDRSWSQVDDFVVDVSRYPDIADLYLAADVLVTDYSSAMFDFAVTGKPMVFFAYDLEKYRDHVRGFYLDFEAEAPGPLLRTSAETIAALRSVDEVAGDSAAAYAAFVDRFCPYDDGHAAERVIRRMFELGGEA</sequence>
<evidence type="ECO:0000256" key="3">
    <source>
        <dbReference type="ARBA" id="ARBA00022475"/>
    </source>
</evidence>
<dbReference type="InterPro" id="IPR001173">
    <property type="entry name" value="Glyco_trans_2-like"/>
</dbReference>
<dbReference type="Gene3D" id="3.40.50.12580">
    <property type="match status" value="1"/>
</dbReference>
<organism evidence="9 10">
    <name type="scientific">Actinomadura rudentiformis</name>
    <dbReference type="NCBI Taxonomy" id="359158"/>
    <lineage>
        <taxon>Bacteria</taxon>
        <taxon>Bacillati</taxon>
        <taxon>Actinomycetota</taxon>
        <taxon>Actinomycetes</taxon>
        <taxon>Streptosporangiales</taxon>
        <taxon>Thermomonosporaceae</taxon>
        <taxon>Actinomadura</taxon>
    </lineage>
</organism>
<dbReference type="InterPro" id="IPR043149">
    <property type="entry name" value="TagF_N"/>
</dbReference>
<dbReference type="EMBL" id="WBMT01000002">
    <property type="protein sequence ID" value="KAB2351754.1"/>
    <property type="molecule type" value="Genomic_DNA"/>
</dbReference>
<dbReference type="Gene3D" id="3.90.550.10">
    <property type="entry name" value="Spore Coat Polysaccharide Biosynthesis Protein SpsA, Chain A"/>
    <property type="match status" value="1"/>
</dbReference>
<gene>
    <name evidence="9" type="ORF">F8566_05955</name>
</gene>
<dbReference type="PANTHER" id="PTHR37316:SF3">
    <property type="entry name" value="TEICHOIC ACID GLYCEROL-PHOSPHATE TRANSFERASE"/>
    <property type="match status" value="1"/>
</dbReference>
<proteinExistence type="inferred from homology"/>
<dbReference type="PANTHER" id="PTHR37316">
    <property type="entry name" value="TEICHOIC ACID GLYCEROL-PHOSPHATE PRIMASE"/>
    <property type="match status" value="1"/>
</dbReference>
<dbReference type="CDD" id="cd00761">
    <property type="entry name" value="Glyco_tranf_GTA_type"/>
    <property type="match status" value="1"/>
</dbReference>
<dbReference type="GO" id="GO:0047355">
    <property type="term" value="F:CDP-glycerol glycerophosphotransferase activity"/>
    <property type="evidence" value="ECO:0007669"/>
    <property type="project" value="InterPro"/>
</dbReference>
<dbReference type="GO" id="GO:0005886">
    <property type="term" value="C:plasma membrane"/>
    <property type="evidence" value="ECO:0007669"/>
    <property type="project" value="UniProtKB-SubCell"/>
</dbReference>
<evidence type="ECO:0000313" key="10">
    <source>
        <dbReference type="Proteomes" id="UP000468735"/>
    </source>
</evidence>
<feature type="domain" description="Glycosyltransferase 2-like" evidence="8">
    <location>
        <begin position="7"/>
        <end position="158"/>
    </location>
</feature>
<dbReference type="Gene3D" id="3.40.50.11820">
    <property type="match status" value="1"/>
</dbReference>
<protein>
    <submittedName>
        <fullName evidence="9">Glycosyltransferase</fullName>
    </submittedName>
</protein>